<evidence type="ECO:0000313" key="1">
    <source>
        <dbReference type="EMBL" id="KAI3729767.1"/>
    </source>
</evidence>
<reference evidence="2" key="1">
    <citation type="journal article" date="2022" name="Mol. Ecol. Resour.">
        <title>The genomes of chicory, endive, great burdock and yacon provide insights into Asteraceae palaeo-polyploidization history and plant inulin production.</title>
        <authorList>
            <person name="Fan W."/>
            <person name="Wang S."/>
            <person name="Wang H."/>
            <person name="Wang A."/>
            <person name="Jiang F."/>
            <person name="Liu H."/>
            <person name="Zhao H."/>
            <person name="Xu D."/>
            <person name="Zhang Y."/>
        </authorList>
    </citation>
    <scope>NUCLEOTIDE SEQUENCE [LARGE SCALE GENOMIC DNA]</scope>
    <source>
        <strain evidence="2">cv. Niubang</strain>
    </source>
</reference>
<sequence>MGSDPTNTVSSSDGISQGLQKMPLLHGRTTGPTRRSTKGQWTEEEDEILRKAVQRFKGKNWKKIAECFKDRTDVQCLHRWQKVLNPDLVKGPWSKEEDEVIVRLVEQYGAKKWSAIAQHLPGRIGKQCRERWHNHLNPAINKEAWTQEEELMLIQAHQVYGNKWAELTKFLPGRTDNAIKNHWNSSVKKKLDSYLASGLLAQFQGLPCVNHTNQLTPTSSRTHQFSGDDSIYKDVVEVEETSECNQGSTFLRCSHSSDDMAKEMVIYTEDDNQSVDMAKSIVVYTGDENHQADIAKAVVLYTGDDTQPAENLNHGIDPSSSANSSLPSDLVDSSKLIEQNYSHGWETSDRGQLSSNELQNRSSLDLKGESEFMHCIDVDQNQEAVRNPIQSSVGFSVSTSIANEVVGSDMLKKMLTSEDDCLKVMHPPDGSSASLFYQQSNCEIPCADNSNSQSYYSEFVGTASYQSICMPSQLPSSTFDGESYQYNGLSVGNQEFPGLAHDGQTFTNDSSNSHFNDRNNAGSQDHRDQAKDPLELVPADAIVSGQLSVAQIDPSVDENLVLQTQQQEPGTLSYEPPRFPSMDIPFFSCDLIQSGGDLQHEYSPLGIRQLMMTSMNCFSPCRLWDSPSLYDSPEDVLKSAAKTFTCTPSILKKRNRDLLSPLSEKRCGKKLERVSFFNSAKDSSQSQVVFDENKNQQLPSSSQTADSGPFIEDKENLDPTEEIAQKEGGKSTPVKVQLPPALVEQNLDDQFFLPDKVATISATPKGPHARTPGKISSIILETTVDPLTITPSSCENPCQSLVSPHTVSGKRNKAASRFAASIQTAPLGFTAENDAFAENPGMFGETPLKKSLESPSAWKSPWFSFLPGPRVDTDITIEDIGYFTSPGERSYDALGLMKQLSEHTASAYANAQEILGDETPDSILKRRFSEKGEKSQTVLSERRVLDFSECGSPRKGEQRHSTAISFSSPSSYLLKGCR</sequence>
<organism evidence="1 2">
    <name type="scientific">Arctium lappa</name>
    <name type="common">Greater burdock</name>
    <name type="synonym">Lappa major</name>
    <dbReference type="NCBI Taxonomy" id="4217"/>
    <lineage>
        <taxon>Eukaryota</taxon>
        <taxon>Viridiplantae</taxon>
        <taxon>Streptophyta</taxon>
        <taxon>Embryophyta</taxon>
        <taxon>Tracheophyta</taxon>
        <taxon>Spermatophyta</taxon>
        <taxon>Magnoliopsida</taxon>
        <taxon>eudicotyledons</taxon>
        <taxon>Gunneridae</taxon>
        <taxon>Pentapetalae</taxon>
        <taxon>asterids</taxon>
        <taxon>campanulids</taxon>
        <taxon>Asterales</taxon>
        <taxon>Asteraceae</taxon>
        <taxon>Carduoideae</taxon>
        <taxon>Cardueae</taxon>
        <taxon>Arctiinae</taxon>
        <taxon>Arctium</taxon>
    </lineage>
</organism>
<evidence type="ECO:0000313" key="2">
    <source>
        <dbReference type="Proteomes" id="UP001055879"/>
    </source>
</evidence>
<keyword evidence="2" id="KW-1185">Reference proteome</keyword>
<reference evidence="1 2" key="2">
    <citation type="journal article" date="2022" name="Mol. Ecol. Resour.">
        <title>The genomes of chicory, endive, great burdock and yacon provide insights into Asteraceae paleo-polyploidization history and plant inulin production.</title>
        <authorList>
            <person name="Fan W."/>
            <person name="Wang S."/>
            <person name="Wang H."/>
            <person name="Wang A."/>
            <person name="Jiang F."/>
            <person name="Liu H."/>
            <person name="Zhao H."/>
            <person name="Xu D."/>
            <person name="Zhang Y."/>
        </authorList>
    </citation>
    <scope>NUCLEOTIDE SEQUENCE [LARGE SCALE GENOMIC DNA]</scope>
    <source>
        <strain evidence="2">cv. Niubang</strain>
    </source>
</reference>
<comment type="caution">
    <text evidence="1">The sequence shown here is derived from an EMBL/GenBank/DDBJ whole genome shotgun (WGS) entry which is preliminary data.</text>
</comment>
<name>A0ACB9C616_ARCLA</name>
<dbReference type="EMBL" id="CM042051">
    <property type="protein sequence ID" value="KAI3729767.1"/>
    <property type="molecule type" value="Genomic_DNA"/>
</dbReference>
<dbReference type="Proteomes" id="UP001055879">
    <property type="component" value="Linkage Group LG05"/>
</dbReference>
<accession>A0ACB9C616</accession>
<gene>
    <name evidence="1" type="ORF">L6452_18433</name>
</gene>
<protein>
    <submittedName>
        <fullName evidence="1">Uncharacterized protein</fullName>
    </submittedName>
</protein>
<proteinExistence type="predicted"/>